<feature type="compositionally biased region" description="Acidic residues" evidence="5">
    <location>
        <begin position="629"/>
        <end position="638"/>
    </location>
</feature>
<dbReference type="InterPro" id="IPR016024">
    <property type="entry name" value="ARM-type_fold"/>
</dbReference>
<keyword evidence="4" id="KW-0539">Nucleus</keyword>
<dbReference type="InterPro" id="IPR012583">
    <property type="entry name" value="RIX1_N"/>
</dbReference>
<evidence type="ECO:0000313" key="8">
    <source>
        <dbReference type="Proteomes" id="UP000824596"/>
    </source>
</evidence>
<feature type="domain" description="Pre-rRNA-processing protein RIX1 N-terminal" evidence="6">
    <location>
        <begin position="8"/>
        <end position="217"/>
    </location>
</feature>
<dbReference type="GeneID" id="68353086"/>
<dbReference type="GO" id="GO:0005634">
    <property type="term" value="C:nucleus"/>
    <property type="evidence" value="ECO:0007669"/>
    <property type="project" value="UniProtKB-SubCell"/>
</dbReference>
<evidence type="ECO:0000313" key="7">
    <source>
        <dbReference type="EMBL" id="KAH0965941.1"/>
    </source>
</evidence>
<evidence type="ECO:0000256" key="3">
    <source>
        <dbReference type="ARBA" id="ARBA00021502"/>
    </source>
</evidence>
<dbReference type="Pfam" id="PF08167">
    <property type="entry name" value="RIX1"/>
    <property type="match status" value="1"/>
</dbReference>
<gene>
    <name evidence="7" type="ORF">HRG_03957</name>
</gene>
<keyword evidence="8" id="KW-1185">Reference proteome</keyword>
<evidence type="ECO:0000256" key="1">
    <source>
        <dbReference type="ARBA" id="ARBA00004123"/>
    </source>
</evidence>
<evidence type="ECO:0000256" key="4">
    <source>
        <dbReference type="ARBA" id="ARBA00023242"/>
    </source>
</evidence>
<dbReference type="Proteomes" id="UP000824596">
    <property type="component" value="Unassembled WGS sequence"/>
</dbReference>
<dbReference type="RefSeq" id="XP_044723454.1">
    <property type="nucleotide sequence ID" value="XM_044862428.1"/>
</dbReference>
<dbReference type="EMBL" id="JAIZPD010000003">
    <property type="protein sequence ID" value="KAH0965941.1"/>
    <property type="molecule type" value="Genomic_DNA"/>
</dbReference>
<comment type="subcellular location">
    <subcellularLocation>
        <location evidence="1">Nucleus</location>
    </subcellularLocation>
</comment>
<dbReference type="PANTHER" id="PTHR34105">
    <property type="entry name" value="PROLINE-, GLUTAMIC ACID- AND LEUCINE-RICH PROTEIN 1"/>
    <property type="match status" value="1"/>
</dbReference>
<dbReference type="AlphaFoldDB" id="A0A9P8SKI7"/>
<feature type="region of interest" description="Disordered" evidence="5">
    <location>
        <begin position="618"/>
        <end position="759"/>
    </location>
</feature>
<reference evidence="7" key="1">
    <citation type="submission" date="2021-09" db="EMBL/GenBank/DDBJ databases">
        <title>A high-quality genome of the endoparasitic fungus Hirsutella rhossiliensis with a comparison of Hirsutella genomes reveals transposable elements contributing to genome size variation.</title>
        <authorList>
            <person name="Lin R."/>
            <person name="Jiao Y."/>
            <person name="Sun X."/>
            <person name="Ling J."/>
            <person name="Xie B."/>
            <person name="Cheng X."/>
        </authorList>
    </citation>
    <scope>NUCLEOTIDE SEQUENCE</scope>
    <source>
        <strain evidence="7">HR02</strain>
    </source>
</reference>
<sequence length="759" mass="82091">MASQLPPDLRVLCRKLSSIPPAQLPHALPALTRHVARCRHVLSTPQEQKPKDDASQVSLLVHKLKTSITALLTGRNLEARFAAVGLVKAVVDVGGWETLRGAEPWVRELLAILQKGDSLASKELAVVTLTRIYVLVHPYQTLVREIATPTIPAFAKACIQIIKPAAPGQTSTVPAAIMETICNAFSTLIPLYPTTFRPCSSQARSAVRGCLAPTSSDSIFVSQSQQRAAGRLTVSLHQTAAKSGGSDEWAKMVDSVLRELHATADQVFRAVDESWQPTEGYGRAMVDADGEPNGGSASSDQLPRWTGLSAGAQRLVGLFHHLADYIHCPTKGPVTVPVGAIVNAISRVCLIAKLSPKSQTWDQAVETNPAIGREEKEELWSLMPDIHVAAMDLTLVMLRRLEKGMVPLAPELSDHLVRIFRSGMDIPAVRRTCYLVLDCLLSHAGPTMSKPAVAMFEPLVAACCRDLQQDAGFLKPSSRPSPTAQDSKKSGGVANVDLFLQPAASAAEQEFSLDADHKAAAVRLLPVMFSNLPQQHLKPTLRGLLDKTAILTRSRQGMLSSVLHPYQDQRGRMFPSILPHMSRQYPQDQGLEIIRSNLRIGSVLGESKMYASMVETEEEVGGESGDAMAIEDDNDDDTGVGSGKGSVQAATLPKIPQIEDGMPVQNNPFALDSTGTSIPRHDGNPADLQSKRKHEGADPNPPKRQELEKPTTSVDAGAASRQPAQQSVDEEDDDSDVSVHLNMELEDDDEDEVEDEADE</sequence>
<comment type="caution">
    <text evidence="7">The sequence shown here is derived from an EMBL/GenBank/DDBJ whole genome shotgun (WGS) entry which is preliminary data.</text>
</comment>
<name>A0A9P8SKI7_9HYPO</name>
<dbReference type="GO" id="GO:0006364">
    <property type="term" value="P:rRNA processing"/>
    <property type="evidence" value="ECO:0007669"/>
    <property type="project" value="TreeGrafter"/>
</dbReference>
<feature type="compositionally biased region" description="Acidic residues" evidence="5">
    <location>
        <begin position="744"/>
        <end position="759"/>
    </location>
</feature>
<evidence type="ECO:0000256" key="5">
    <source>
        <dbReference type="SAM" id="MobiDB-lite"/>
    </source>
</evidence>
<feature type="compositionally biased region" description="Polar residues" evidence="5">
    <location>
        <begin position="664"/>
        <end position="677"/>
    </location>
</feature>
<accession>A0A9P8SKI7</accession>
<dbReference type="PANTHER" id="PTHR34105:SF1">
    <property type="entry name" value="PROLINE-, GLUTAMIC ACID- AND LEUCINE-RICH PROTEIN 1"/>
    <property type="match status" value="1"/>
</dbReference>
<evidence type="ECO:0000256" key="2">
    <source>
        <dbReference type="ARBA" id="ARBA00010511"/>
    </source>
</evidence>
<organism evidence="7 8">
    <name type="scientific">Hirsutella rhossiliensis</name>
    <dbReference type="NCBI Taxonomy" id="111463"/>
    <lineage>
        <taxon>Eukaryota</taxon>
        <taxon>Fungi</taxon>
        <taxon>Dikarya</taxon>
        <taxon>Ascomycota</taxon>
        <taxon>Pezizomycotina</taxon>
        <taxon>Sordariomycetes</taxon>
        <taxon>Hypocreomycetidae</taxon>
        <taxon>Hypocreales</taxon>
        <taxon>Ophiocordycipitaceae</taxon>
        <taxon>Hirsutella</taxon>
    </lineage>
</organism>
<protein>
    <recommendedName>
        <fullName evidence="3">Pre-rRNA-processing protein RIX1</fullName>
    </recommendedName>
</protein>
<dbReference type="OrthoDB" id="20900at2759"/>
<evidence type="ECO:0000259" key="6">
    <source>
        <dbReference type="Pfam" id="PF08167"/>
    </source>
</evidence>
<comment type="similarity">
    <text evidence="2">Belongs to the RIX1/PELP1 family.</text>
</comment>
<feature type="compositionally biased region" description="Basic and acidic residues" evidence="5">
    <location>
        <begin position="695"/>
        <end position="709"/>
    </location>
</feature>
<proteinExistence type="inferred from homology"/>
<dbReference type="SUPFAM" id="SSF48371">
    <property type="entry name" value="ARM repeat"/>
    <property type="match status" value="1"/>
</dbReference>